<name>A0A1G7JM84_9RHOB</name>
<evidence type="ECO:0000313" key="3">
    <source>
        <dbReference type="Proteomes" id="UP000182284"/>
    </source>
</evidence>
<dbReference type="PANTHER" id="PTHR43433">
    <property type="entry name" value="HYDROLASE, ALPHA/BETA FOLD FAMILY PROTEIN"/>
    <property type="match status" value="1"/>
</dbReference>
<protein>
    <submittedName>
        <fullName evidence="2">Pimeloyl-ACP methyl ester carboxylesterase</fullName>
    </submittedName>
</protein>
<dbReference type="InterPro" id="IPR000073">
    <property type="entry name" value="AB_hydrolase_1"/>
</dbReference>
<dbReference type="PANTHER" id="PTHR43433:SF5">
    <property type="entry name" value="AB HYDROLASE-1 DOMAIN-CONTAINING PROTEIN"/>
    <property type="match status" value="1"/>
</dbReference>
<evidence type="ECO:0000313" key="2">
    <source>
        <dbReference type="EMBL" id="SDF26001.1"/>
    </source>
</evidence>
<reference evidence="2 3" key="1">
    <citation type="submission" date="2016-10" db="EMBL/GenBank/DDBJ databases">
        <authorList>
            <person name="de Groot N.N."/>
        </authorList>
    </citation>
    <scope>NUCLEOTIDE SEQUENCE [LARGE SCALE GENOMIC DNA]</scope>
    <source>
        <strain evidence="2 3">DSM 27375</strain>
    </source>
</reference>
<sequence>MPETFKTADGLSLAYDVQGKGPALLCLAGLTRNMDDFEPVVAHFADRATVIRVDSRGRGASDYDPNFLNYTLPQEGADALALLDHLGLDRAAILGTSRGGLIAMVLAISAKHRLSGVLLNDIGPEMDPRGLSHIMDYLGRPSAYRSFEDAADKLPRALGDQFPNLSRAQWLTYARRIWTEGKARLELRYDPKLRDAIEAQSVTGAVPDLWPLFEALAGLPLALLRGENSTLLPRACMDEMCKRRPDMICAEVKDRGHVPFLDEPESLDVIARFVARLPH</sequence>
<feature type="domain" description="AB hydrolase-1" evidence="1">
    <location>
        <begin position="25"/>
        <end position="265"/>
    </location>
</feature>
<dbReference type="Pfam" id="PF12697">
    <property type="entry name" value="Abhydrolase_6"/>
    <property type="match status" value="1"/>
</dbReference>
<dbReference type="AlphaFoldDB" id="A0A1G7JM84"/>
<dbReference type="GO" id="GO:0046503">
    <property type="term" value="P:glycerolipid catabolic process"/>
    <property type="evidence" value="ECO:0007669"/>
    <property type="project" value="TreeGrafter"/>
</dbReference>
<dbReference type="RefSeq" id="WP_074642863.1">
    <property type="nucleotide sequence ID" value="NZ_FNBL01000003.1"/>
</dbReference>
<organism evidence="2 3">
    <name type="scientific">Celeribacter baekdonensis</name>
    <dbReference type="NCBI Taxonomy" id="875171"/>
    <lineage>
        <taxon>Bacteria</taxon>
        <taxon>Pseudomonadati</taxon>
        <taxon>Pseudomonadota</taxon>
        <taxon>Alphaproteobacteria</taxon>
        <taxon>Rhodobacterales</taxon>
        <taxon>Roseobacteraceae</taxon>
        <taxon>Celeribacter</taxon>
    </lineage>
</organism>
<dbReference type="InterPro" id="IPR050471">
    <property type="entry name" value="AB_hydrolase"/>
</dbReference>
<dbReference type="Proteomes" id="UP000182284">
    <property type="component" value="Unassembled WGS sequence"/>
</dbReference>
<gene>
    <name evidence="2" type="ORF">SAMN04488117_103137</name>
</gene>
<accession>A0A1G7JM84</accession>
<dbReference type="Gene3D" id="3.40.50.1820">
    <property type="entry name" value="alpha/beta hydrolase"/>
    <property type="match status" value="1"/>
</dbReference>
<evidence type="ECO:0000259" key="1">
    <source>
        <dbReference type="Pfam" id="PF12697"/>
    </source>
</evidence>
<dbReference type="OrthoDB" id="9791366at2"/>
<dbReference type="EMBL" id="FNBL01000003">
    <property type="protein sequence ID" value="SDF26001.1"/>
    <property type="molecule type" value="Genomic_DNA"/>
</dbReference>
<dbReference type="GO" id="GO:0004806">
    <property type="term" value="F:triacylglycerol lipase activity"/>
    <property type="evidence" value="ECO:0007669"/>
    <property type="project" value="TreeGrafter"/>
</dbReference>
<proteinExistence type="predicted"/>
<dbReference type="SUPFAM" id="SSF53474">
    <property type="entry name" value="alpha/beta-Hydrolases"/>
    <property type="match status" value="1"/>
</dbReference>
<dbReference type="InterPro" id="IPR029058">
    <property type="entry name" value="AB_hydrolase_fold"/>
</dbReference>